<reference evidence="2" key="1">
    <citation type="submission" date="2007-07" db="EMBL/GenBank/DDBJ databases">
        <title>PCAP assembly of the Caenorhabditis remanei genome.</title>
        <authorList>
            <consortium name="The Caenorhabditis remanei Sequencing Consortium"/>
            <person name="Wilson R.K."/>
        </authorList>
    </citation>
    <scope>NUCLEOTIDE SEQUENCE [LARGE SCALE GENOMIC DNA]</scope>
    <source>
        <strain evidence="2">PB4641</strain>
    </source>
</reference>
<feature type="compositionally biased region" description="Polar residues" evidence="1">
    <location>
        <begin position="166"/>
        <end position="185"/>
    </location>
</feature>
<dbReference type="Proteomes" id="UP000008281">
    <property type="component" value="Unassembled WGS sequence"/>
</dbReference>
<name>E3N7S9_CAERE</name>
<keyword evidence="3" id="KW-1185">Reference proteome</keyword>
<gene>
    <name evidence="2" type="ORF">CRE_17495</name>
</gene>
<feature type="region of interest" description="Disordered" evidence="1">
    <location>
        <begin position="140"/>
        <end position="185"/>
    </location>
</feature>
<protein>
    <submittedName>
        <fullName evidence="2">Uncharacterized protein</fullName>
    </submittedName>
</protein>
<dbReference type="HOGENOM" id="CLU_763417_0_0_1"/>
<accession>E3N7S9</accession>
<feature type="compositionally biased region" description="Low complexity" evidence="1">
    <location>
        <begin position="142"/>
        <end position="157"/>
    </location>
</feature>
<evidence type="ECO:0000313" key="3">
    <source>
        <dbReference type="Proteomes" id="UP000008281"/>
    </source>
</evidence>
<organism evidence="3">
    <name type="scientific">Caenorhabditis remanei</name>
    <name type="common">Caenorhabditis vulgaris</name>
    <dbReference type="NCBI Taxonomy" id="31234"/>
    <lineage>
        <taxon>Eukaryota</taxon>
        <taxon>Metazoa</taxon>
        <taxon>Ecdysozoa</taxon>
        <taxon>Nematoda</taxon>
        <taxon>Chromadorea</taxon>
        <taxon>Rhabditida</taxon>
        <taxon>Rhabditina</taxon>
        <taxon>Rhabditomorpha</taxon>
        <taxon>Rhabditoidea</taxon>
        <taxon>Rhabditidae</taxon>
        <taxon>Peloderinae</taxon>
        <taxon>Caenorhabditis</taxon>
    </lineage>
</organism>
<dbReference type="EMBL" id="DS268551">
    <property type="protein sequence ID" value="EFO89156.1"/>
    <property type="molecule type" value="Genomic_DNA"/>
</dbReference>
<evidence type="ECO:0000256" key="1">
    <source>
        <dbReference type="SAM" id="MobiDB-lite"/>
    </source>
</evidence>
<evidence type="ECO:0000313" key="2">
    <source>
        <dbReference type="EMBL" id="EFO89156.1"/>
    </source>
</evidence>
<proteinExistence type="predicted"/>
<sequence>MTTISGNYAAFFNWLVQDYSGDIVPTSRKYLSIKYRNEKKIECCEKCFGSQPAQKMVKILNETSLDGLQKAKVMILQSKQTSSPTDRQKSIQNNVGTKKTGRLESIRCFWRWSLAKSEEKKSKLIRWLDFRFTANQMNQGIEETSSSTSSAPAPGNNENRRIENESSATNASLTSQPLASTLSPSEIENLRKGRPYLRQITLRGPNWNLTEKERQQAATSIDHFRNLLEDLQNFFKNRRKYKLDAKLEEVQRNSADEKTSPAAIALQIPVMIQKLCKCTKSQDGLLVSSFFEDMVAFVASSRNQDVRILGKKNLGRARRALRKKMNLTVSYDDIKAAIVKFLEILAWLSIPSYPLLPVNAHWL</sequence>
<dbReference type="AlphaFoldDB" id="E3N7S9"/>